<accession>A0A8S1ELV3</accession>
<gene>
    <name evidence="2" type="ORF">CBOVIS_LOCUS4861</name>
</gene>
<evidence type="ECO:0000313" key="3">
    <source>
        <dbReference type="Proteomes" id="UP000494206"/>
    </source>
</evidence>
<evidence type="ECO:0000256" key="1">
    <source>
        <dbReference type="SAM" id="MobiDB-lite"/>
    </source>
</evidence>
<comment type="caution">
    <text evidence="2">The sequence shown here is derived from an EMBL/GenBank/DDBJ whole genome shotgun (WGS) entry which is preliminary data.</text>
</comment>
<reference evidence="2 3" key="1">
    <citation type="submission" date="2020-04" db="EMBL/GenBank/DDBJ databases">
        <authorList>
            <person name="Laetsch R D."/>
            <person name="Stevens L."/>
            <person name="Kumar S."/>
            <person name="Blaxter L. M."/>
        </authorList>
    </citation>
    <scope>NUCLEOTIDE SEQUENCE [LARGE SCALE GENOMIC DNA]</scope>
</reference>
<feature type="compositionally biased region" description="Acidic residues" evidence="1">
    <location>
        <begin position="20"/>
        <end position="30"/>
    </location>
</feature>
<sequence length="159" mass="17317">MGTVSRGAARGSAEPKMEEEASDISEDEMREEPLVSESSRTAGHVLGRVDNDAQSPASAMKAQGSETPFYPPKMVPKGTEIWPLALSRTAADMSVKDVVYDAVVKAMVSDAPKDDEFYRRLGKTVADVVKGEHREAHANECDHRLSAAMRELVEWAVAK</sequence>
<dbReference type="Proteomes" id="UP000494206">
    <property type="component" value="Unassembled WGS sequence"/>
</dbReference>
<organism evidence="2 3">
    <name type="scientific">Caenorhabditis bovis</name>
    <dbReference type="NCBI Taxonomy" id="2654633"/>
    <lineage>
        <taxon>Eukaryota</taxon>
        <taxon>Metazoa</taxon>
        <taxon>Ecdysozoa</taxon>
        <taxon>Nematoda</taxon>
        <taxon>Chromadorea</taxon>
        <taxon>Rhabditida</taxon>
        <taxon>Rhabditina</taxon>
        <taxon>Rhabditomorpha</taxon>
        <taxon>Rhabditoidea</taxon>
        <taxon>Rhabditidae</taxon>
        <taxon>Peloderinae</taxon>
        <taxon>Caenorhabditis</taxon>
    </lineage>
</organism>
<evidence type="ECO:0000313" key="2">
    <source>
        <dbReference type="EMBL" id="CAB3402215.1"/>
    </source>
</evidence>
<dbReference type="AlphaFoldDB" id="A0A8S1ELV3"/>
<protein>
    <submittedName>
        <fullName evidence="2">Uncharacterized protein</fullName>
    </submittedName>
</protein>
<dbReference type="EMBL" id="CADEPM010000003">
    <property type="protein sequence ID" value="CAB3402215.1"/>
    <property type="molecule type" value="Genomic_DNA"/>
</dbReference>
<proteinExistence type="predicted"/>
<keyword evidence="3" id="KW-1185">Reference proteome</keyword>
<feature type="region of interest" description="Disordered" evidence="1">
    <location>
        <begin position="1"/>
        <end position="72"/>
    </location>
</feature>
<name>A0A8S1ELV3_9PELO</name>